<dbReference type="FunFam" id="3.40.50.2020:FF:000007">
    <property type="entry name" value="Ribose-phosphate pyrophosphokinase"/>
    <property type="match status" value="1"/>
</dbReference>
<dbReference type="GO" id="GO:0000287">
    <property type="term" value="F:magnesium ion binding"/>
    <property type="evidence" value="ECO:0007669"/>
    <property type="project" value="InterPro"/>
</dbReference>
<dbReference type="SUPFAM" id="SSF53271">
    <property type="entry name" value="PRTase-like"/>
    <property type="match status" value="2"/>
</dbReference>
<evidence type="ECO:0000256" key="2">
    <source>
        <dbReference type="ARBA" id="ARBA00022679"/>
    </source>
</evidence>
<feature type="domain" description="Ribose-phosphate pyrophosphokinase N-terminal" evidence="12">
    <location>
        <begin position="8"/>
        <end position="122"/>
    </location>
</feature>
<sequence length="310" mass="32811">MHRMPILLPGTGTIGLARRISRLCGIRVGLMECGCYADGERYVEIADDVRNDDVFLLHALSHPVNDSIIELILASDASLRGLASSVTLVIPYMAYGRQDKHAHGARLPLSARCMASLLSRAGARCIVAMDLHSSQMHGFFDTPTQLLSMRHAFVEDLLSHGRQPSDAVVSPDAGGAARALHIARAAKLRLVVMDKRRLAAGAVELHGTPAGVDGLRCVVVDDIADSGNTLSEVSRSLLCQGAASVTAYVTHTVSSCAPRRVATRGGAEEVVTSDTISHEPHALGPSTRILSSAGIIARAIAMRPACQGQC</sequence>
<dbReference type="PANTHER" id="PTHR10210">
    <property type="entry name" value="RIBOSE-PHOSPHATE DIPHOSPHOKINASE FAMILY MEMBER"/>
    <property type="match status" value="1"/>
</dbReference>
<dbReference type="InterPro" id="IPR029057">
    <property type="entry name" value="PRTase-like"/>
</dbReference>
<dbReference type="Gene3D" id="3.40.50.2020">
    <property type="match status" value="2"/>
</dbReference>
<dbReference type="SMART" id="SM01400">
    <property type="entry name" value="Pribosyltran_N"/>
    <property type="match status" value="1"/>
</dbReference>
<dbReference type="EMBL" id="LN999011">
    <property type="protein sequence ID" value="CUX76773.1"/>
    <property type="molecule type" value="Genomic_DNA"/>
</dbReference>
<evidence type="ECO:0000259" key="12">
    <source>
        <dbReference type="Pfam" id="PF13793"/>
    </source>
</evidence>
<keyword evidence="5" id="KW-0547">Nucleotide-binding</keyword>
<dbReference type="GO" id="GO:0006015">
    <property type="term" value="P:5-phosphoribose 1-diphosphate biosynthetic process"/>
    <property type="evidence" value="ECO:0007669"/>
    <property type="project" value="TreeGrafter"/>
</dbReference>
<evidence type="ECO:0000256" key="7">
    <source>
        <dbReference type="ARBA" id="ARBA00022840"/>
    </source>
</evidence>
<dbReference type="PATRIC" id="fig|189385.8.peg.164"/>
<evidence type="ECO:0000256" key="3">
    <source>
        <dbReference type="ARBA" id="ARBA00022723"/>
    </source>
</evidence>
<dbReference type="PANTHER" id="PTHR10210:SF41">
    <property type="entry name" value="RIBOSE-PHOSPHATE PYROPHOSPHOKINASE 1, CHLOROPLASTIC"/>
    <property type="match status" value="1"/>
</dbReference>
<protein>
    <recommendedName>
        <fullName evidence="1">ribose-phosphate diphosphokinase</fullName>
        <ecNumber evidence="1">2.7.6.1</ecNumber>
    </recommendedName>
</protein>
<dbReference type="GO" id="GO:0002189">
    <property type="term" value="C:ribose phosphate diphosphokinase complex"/>
    <property type="evidence" value="ECO:0007669"/>
    <property type="project" value="TreeGrafter"/>
</dbReference>
<dbReference type="Pfam" id="PF00156">
    <property type="entry name" value="Pribosyltran"/>
    <property type="match status" value="1"/>
</dbReference>
<evidence type="ECO:0000256" key="4">
    <source>
        <dbReference type="ARBA" id="ARBA00022727"/>
    </source>
</evidence>
<dbReference type="InterPro" id="IPR029099">
    <property type="entry name" value="Pribosyltran_N"/>
</dbReference>
<dbReference type="GO" id="GO:0004749">
    <property type="term" value="F:ribose phosphate diphosphokinase activity"/>
    <property type="evidence" value="ECO:0007669"/>
    <property type="project" value="UniProtKB-EC"/>
</dbReference>
<gene>
    <name evidence="13" type="primary">prs</name>
    <name evidence="13" type="ORF">MHIR_TP00156</name>
</gene>
<evidence type="ECO:0000256" key="6">
    <source>
        <dbReference type="ARBA" id="ARBA00022777"/>
    </source>
</evidence>
<proteinExistence type="inferred from homology"/>
<evidence type="ECO:0000259" key="11">
    <source>
        <dbReference type="Pfam" id="PF00156"/>
    </source>
</evidence>
<keyword evidence="6 13" id="KW-0418">Kinase</keyword>
<name>A0A143WNS7_TREPR</name>
<feature type="domain" description="Phosphoribosyltransferase" evidence="11">
    <location>
        <begin position="161"/>
        <end position="259"/>
    </location>
</feature>
<dbReference type="InterPro" id="IPR000836">
    <property type="entry name" value="PRTase_dom"/>
</dbReference>
<keyword evidence="4 10" id="KW-0545">Nucleotide biosynthesis</keyword>
<dbReference type="Pfam" id="PF13793">
    <property type="entry name" value="Pribosyltran_N"/>
    <property type="match status" value="1"/>
</dbReference>
<evidence type="ECO:0000256" key="9">
    <source>
        <dbReference type="ARBA" id="ARBA00049535"/>
    </source>
</evidence>
<comment type="catalytic activity">
    <reaction evidence="9">
        <text>D-ribose 5-phosphate + ATP = 5-phospho-alpha-D-ribose 1-diphosphate + AMP + H(+)</text>
        <dbReference type="Rhea" id="RHEA:15609"/>
        <dbReference type="ChEBI" id="CHEBI:15378"/>
        <dbReference type="ChEBI" id="CHEBI:30616"/>
        <dbReference type="ChEBI" id="CHEBI:58017"/>
        <dbReference type="ChEBI" id="CHEBI:78346"/>
        <dbReference type="ChEBI" id="CHEBI:456215"/>
        <dbReference type="EC" id="2.7.6.1"/>
    </reaction>
</comment>
<evidence type="ECO:0000256" key="5">
    <source>
        <dbReference type="ARBA" id="ARBA00022741"/>
    </source>
</evidence>
<dbReference type="InterPro" id="IPR005946">
    <property type="entry name" value="Rib-P_diPkinase"/>
</dbReference>
<keyword evidence="3" id="KW-0479">Metal-binding</keyword>
<evidence type="ECO:0000256" key="10">
    <source>
        <dbReference type="RuleBase" id="RU004324"/>
    </source>
</evidence>
<dbReference type="GO" id="GO:0005524">
    <property type="term" value="F:ATP binding"/>
    <property type="evidence" value="ECO:0007669"/>
    <property type="project" value="UniProtKB-KW"/>
</dbReference>
<dbReference type="Proteomes" id="UP000075242">
    <property type="component" value="Chromosome I"/>
</dbReference>
<dbReference type="GO" id="GO:0006164">
    <property type="term" value="P:purine nucleotide biosynthetic process"/>
    <property type="evidence" value="ECO:0007669"/>
    <property type="project" value="TreeGrafter"/>
</dbReference>
<keyword evidence="7" id="KW-0067">ATP-binding</keyword>
<evidence type="ECO:0000256" key="1">
    <source>
        <dbReference type="ARBA" id="ARBA00013247"/>
    </source>
</evidence>
<evidence type="ECO:0000313" key="13">
    <source>
        <dbReference type="EMBL" id="CUX76773.1"/>
    </source>
</evidence>
<keyword evidence="2 13" id="KW-0808">Transferase</keyword>
<organism evidence="13 14">
    <name type="scientific">Tremblaya princeps</name>
    <dbReference type="NCBI Taxonomy" id="189385"/>
    <lineage>
        <taxon>Bacteria</taxon>
        <taxon>Pseudomonadati</taxon>
        <taxon>Pseudomonadota</taxon>
        <taxon>Betaproteobacteria</taxon>
        <taxon>Candidatus Tremblayella</taxon>
    </lineage>
</organism>
<evidence type="ECO:0000256" key="8">
    <source>
        <dbReference type="ARBA" id="ARBA00022842"/>
    </source>
</evidence>
<accession>A0A143WNS7</accession>
<dbReference type="GO" id="GO:0005737">
    <property type="term" value="C:cytoplasm"/>
    <property type="evidence" value="ECO:0007669"/>
    <property type="project" value="TreeGrafter"/>
</dbReference>
<reference evidence="14" key="1">
    <citation type="submission" date="2016-01" db="EMBL/GenBank/DDBJ databases">
        <authorList>
            <person name="Husnik F."/>
        </authorList>
    </citation>
    <scope>NUCLEOTIDE SEQUENCE [LARGE SCALE GENOMIC DNA]</scope>
</reference>
<dbReference type="GO" id="GO:0016301">
    <property type="term" value="F:kinase activity"/>
    <property type="evidence" value="ECO:0007669"/>
    <property type="project" value="UniProtKB-KW"/>
</dbReference>
<dbReference type="CDD" id="cd06223">
    <property type="entry name" value="PRTases_typeI"/>
    <property type="match status" value="1"/>
</dbReference>
<comment type="similarity">
    <text evidence="10">Belongs to the ribose-phosphate pyrophosphokinase family.</text>
</comment>
<dbReference type="AlphaFoldDB" id="A0A143WNS7"/>
<keyword evidence="8" id="KW-0460">Magnesium</keyword>
<dbReference type="EC" id="2.7.6.1" evidence="1"/>
<dbReference type="NCBIfam" id="TIGR01251">
    <property type="entry name" value="ribP_PPkin"/>
    <property type="match status" value="1"/>
</dbReference>
<evidence type="ECO:0000313" key="14">
    <source>
        <dbReference type="Proteomes" id="UP000075242"/>
    </source>
</evidence>